<comment type="caution">
    <text evidence="1">The sequence shown here is derived from an EMBL/GenBank/DDBJ whole genome shotgun (WGS) entry which is preliminary data.</text>
</comment>
<keyword evidence="2" id="KW-1185">Reference proteome</keyword>
<dbReference type="Proteomes" id="UP001320706">
    <property type="component" value="Unassembled WGS sequence"/>
</dbReference>
<gene>
    <name evidence="1" type="ORF">M8818_004125</name>
</gene>
<evidence type="ECO:0000313" key="1">
    <source>
        <dbReference type="EMBL" id="KAK8207872.1"/>
    </source>
</evidence>
<organism evidence="1 2">
    <name type="scientific">Zalaria obscura</name>
    <dbReference type="NCBI Taxonomy" id="2024903"/>
    <lineage>
        <taxon>Eukaryota</taxon>
        <taxon>Fungi</taxon>
        <taxon>Dikarya</taxon>
        <taxon>Ascomycota</taxon>
        <taxon>Pezizomycotina</taxon>
        <taxon>Dothideomycetes</taxon>
        <taxon>Dothideomycetidae</taxon>
        <taxon>Dothideales</taxon>
        <taxon>Zalariaceae</taxon>
        <taxon>Zalaria</taxon>
    </lineage>
</organism>
<evidence type="ECO:0000313" key="2">
    <source>
        <dbReference type="Proteomes" id="UP001320706"/>
    </source>
</evidence>
<protein>
    <submittedName>
        <fullName evidence="1">Uncharacterized protein</fullName>
    </submittedName>
</protein>
<dbReference type="EMBL" id="JAMKPW020000020">
    <property type="protein sequence ID" value="KAK8207872.1"/>
    <property type="molecule type" value="Genomic_DNA"/>
</dbReference>
<proteinExistence type="predicted"/>
<accession>A0ACC3SCD1</accession>
<sequence length="85" mass="9403">MVLPNSGHWMLFVSGVAERRAKLLSASPPFESLMLHAVPPSFSPAAYNSPTRKVTRLRSKSHTCKHLSWALVDLYSRLWGSLGPA</sequence>
<reference evidence="1" key="1">
    <citation type="submission" date="2024-02" db="EMBL/GenBank/DDBJ databases">
        <title>Metagenome Assembled Genome of Zalaria obscura JY119.</title>
        <authorList>
            <person name="Vighnesh L."/>
            <person name="Jagadeeshwari U."/>
            <person name="Venkata Ramana C."/>
            <person name="Sasikala C."/>
        </authorList>
    </citation>
    <scope>NUCLEOTIDE SEQUENCE</scope>
    <source>
        <strain evidence="1">JY119</strain>
    </source>
</reference>
<name>A0ACC3SCD1_9PEZI</name>